<reference evidence="12" key="1">
    <citation type="journal article" date="2019" name="Int. J. Syst. Evol. Microbiol.">
        <title>The Global Catalogue of Microorganisms (GCM) 10K type strain sequencing project: providing services to taxonomists for standard genome sequencing and annotation.</title>
        <authorList>
            <consortium name="The Broad Institute Genomics Platform"/>
            <consortium name="The Broad Institute Genome Sequencing Center for Infectious Disease"/>
            <person name="Wu L."/>
            <person name="Ma J."/>
        </authorList>
    </citation>
    <scope>NUCLEOTIDE SEQUENCE [LARGE SCALE GENOMIC DNA]</scope>
    <source>
        <strain evidence="12">WYCCWR 12678</strain>
    </source>
</reference>
<dbReference type="SMART" id="SM00387">
    <property type="entry name" value="HATPase_c"/>
    <property type="match status" value="1"/>
</dbReference>
<dbReference type="InterPro" id="IPR005467">
    <property type="entry name" value="His_kinase_dom"/>
</dbReference>
<protein>
    <recommendedName>
        <fullName evidence="2">histidine kinase</fullName>
        <ecNumber evidence="2">2.7.13.3</ecNumber>
    </recommendedName>
</protein>
<evidence type="ECO:0000256" key="3">
    <source>
        <dbReference type="ARBA" id="ARBA00022553"/>
    </source>
</evidence>
<keyword evidence="5" id="KW-0547">Nucleotide-binding</keyword>
<dbReference type="SUPFAM" id="SSF55874">
    <property type="entry name" value="ATPase domain of HSP90 chaperone/DNA topoisomerase II/histidine kinase"/>
    <property type="match status" value="1"/>
</dbReference>
<evidence type="ECO:0000313" key="12">
    <source>
        <dbReference type="Proteomes" id="UP001596002"/>
    </source>
</evidence>
<dbReference type="PROSITE" id="PS50112">
    <property type="entry name" value="PAS"/>
    <property type="match status" value="1"/>
</dbReference>
<name>A0ABV9PY11_9BACL</name>
<comment type="catalytic activity">
    <reaction evidence="1">
        <text>ATP + protein L-histidine = ADP + protein N-phospho-L-histidine.</text>
        <dbReference type="EC" id="2.7.13.3"/>
    </reaction>
</comment>
<organism evidence="11 12">
    <name type="scientific">Effusibacillus consociatus</name>
    <dbReference type="NCBI Taxonomy" id="1117041"/>
    <lineage>
        <taxon>Bacteria</taxon>
        <taxon>Bacillati</taxon>
        <taxon>Bacillota</taxon>
        <taxon>Bacilli</taxon>
        <taxon>Bacillales</taxon>
        <taxon>Alicyclobacillaceae</taxon>
        <taxon>Effusibacillus</taxon>
    </lineage>
</organism>
<dbReference type="Gene3D" id="1.10.287.130">
    <property type="match status" value="1"/>
</dbReference>
<dbReference type="CDD" id="cd00075">
    <property type="entry name" value="HATPase"/>
    <property type="match status" value="1"/>
</dbReference>
<keyword evidence="6" id="KW-0418">Kinase</keyword>
<dbReference type="PRINTS" id="PR00344">
    <property type="entry name" value="BCTRLSENSOR"/>
</dbReference>
<keyword evidence="3" id="KW-0597">Phosphoprotein</keyword>
<dbReference type="Proteomes" id="UP001596002">
    <property type="component" value="Unassembled WGS sequence"/>
</dbReference>
<comment type="caution">
    <text evidence="11">The sequence shown here is derived from an EMBL/GenBank/DDBJ whole genome shotgun (WGS) entry which is preliminary data.</text>
</comment>
<evidence type="ECO:0000256" key="2">
    <source>
        <dbReference type="ARBA" id="ARBA00012438"/>
    </source>
</evidence>
<dbReference type="Gene3D" id="3.30.450.20">
    <property type="entry name" value="PAS domain"/>
    <property type="match status" value="1"/>
</dbReference>
<dbReference type="InterPro" id="IPR000014">
    <property type="entry name" value="PAS"/>
</dbReference>
<dbReference type="InterPro" id="IPR003594">
    <property type="entry name" value="HATPase_dom"/>
</dbReference>
<dbReference type="Pfam" id="PF08448">
    <property type="entry name" value="PAS_4"/>
    <property type="match status" value="1"/>
</dbReference>
<keyword evidence="8" id="KW-0902">Two-component regulatory system</keyword>
<dbReference type="EMBL" id="JBHSHC010000034">
    <property type="protein sequence ID" value="MFC4766954.1"/>
    <property type="molecule type" value="Genomic_DNA"/>
</dbReference>
<evidence type="ECO:0000256" key="4">
    <source>
        <dbReference type="ARBA" id="ARBA00022679"/>
    </source>
</evidence>
<keyword evidence="7" id="KW-0067">ATP-binding</keyword>
<dbReference type="SMART" id="SM00388">
    <property type="entry name" value="HisKA"/>
    <property type="match status" value="1"/>
</dbReference>
<dbReference type="NCBIfam" id="TIGR00229">
    <property type="entry name" value="sensory_box"/>
    <property type="match status" value="1"/>
</dbReference>
<dbReference type="Pfam" id="PF02518">
    <property type="entry name" value="HATPase_c"/>
    <property type="match status" value="1"/>
</dbReference>
<dbReference type="CDD" id="cd00082">
    <property type="entry name" value="HisKA"/>
    <property type="match status" value="1"/>
</dbReference>
<evidence type="ECO:0000256" key="7">
    <source>
        <dbReference type="ARBA" id="ARBA00022840"/>
    </source>
</evidence>
<dbReference type="InterPro" id="IPR013656">
    <property type="entry name" value="PAS_4"/>
</dbReference>
<dbReference type="SUPFAM" id="SSF55785">
    <property type="entry name" value="PYP-like sensor domain (PAS domain)"/>
    <property type="match status" value="1"/>
</dbReference>
<evidence type="ECO:0000259" key="10">
    <source>
        <dbReference type="PROSITE" id="PS50112"/>
    </source>
</evidence>
<feature type="domain" description="PAS" evidence="10">
    <location>
        <begin position="45"/>
        <end position="108"/>
    </location>
</feature>
<dbReference type="EC" id="2.7.13.3" evidence="2"/>
<evidence type="ECO:0000313" key="11">
    <source>
        <dbReference type="EMBL" id="MFC4766954.1"/>
    </source>
</evidence>
<dbReference type="InterPro" id="IPR035965">
    <property type="entry name" value="PAS-like_dom_sf"/>
</dbReference>
<dbReference type="CDD" id="cd00130">
    <property type="entry name" value="PAS"/>
    <property type="match status" value="1"/>
</dbReference>
<sequence length="409" mass="45647">MRKIWRVLQENDETNLNSFMMVLNHDLNLRGVRAMVSWGNFTEAIFDGVPTGVIVIDAEGKIADINRFAVTLFQIEKADWVGRSASEIFPELDMSLIRQASSEQVPRKIDELSVQTNGNELILSAEVVPLIALGQTAGTILAFQDRTEAFRIREEILQAEKIAAIGSMAAGTVHEIRNPLTTIKGFLQLFEKDVQKLSGLGLVQKSFSDKCSNIFPLLLSEIHKIEQILRDFLLISKPQEVRFKVLRINDLLNEVMPKLQEFALLHDVSILCEFPRKNLKFIGDPEELKCVIMNLVQNSLEAISGNGEIKLSVETLEESFRLTVVDNGSGIPEEQLSAIFDPFITTKPDRPGLGLSVCQQVIARMGGSISITSEPGKGTTARVEIPCLHEDILNLEQIRPNYPKETALR</sequence>
<dbReference type="SMART" id="SM00091">
    <property type="entry name" value="PAS"/>
    <property type="match status" value="1"/>
</dbReference>
<evidence type="ECO:0000259" key="9">
    <source>
        <dbReference type="PROSITE" id="PS50109"/>
    </source>
</evidence>
<evidence type="ECO:0000256" key="1">
    <source>
        <dbReference type="ARBA" id="ARBA00000085"/>
    </source>
</evidence>
<proteinExistence type="predicted"/>
<dbReference type="InterPro" id="IPR003661">
    <property type="entry name" value="HisK_dim/P_dom"/>
</dbReference>
<evidence type="ECO:0000256" key="5">
    <source>
        <dbReference type="ARBA" id="ARBA00022741"/>
    </source>
</evidence>
<dbReference type="SUPFAM" id="SSF47384">
    <property type="entry name" value="Homodimeric domain of signal transducing histidine kinase"/>
    <property type="match status" value="1"/>
</dbReference>
<keyword evidence="12" id="KW-1185">Reference proteome</keyword>
<dbReference type="PANTHER" id="PTHR43065">
    <property type="entry name" value="SENSOR HISTIDINE KINASE"/>
    <property type="match status" value="1"/>
</dbReference>
<gene>
    <name evidence="11" type="ORF">ACFO8Q_06170</name>
</gene>
<dbReference type="Gene3D" id="3.30.565.10">
    <property type="entry name" value="Histidine kinase-like ATPase, C-terminal domain"/>
    <property type="match status" value="1"/>
</dbReference>
<dbReference type="PROSITE" id="PS50109">
    <property type="entry name" value="HIS_KIN"/>
    <property type="match status" value="1"/>
</dbReference>
<evidence type="ECO:0000256" key="6">
    <source>
        <dbReference type="ARBA" id="ARBA00022777"/>
    </source>
</evidence>
<dbReference type="InterPro" id="IPR004358">
    <property type="entry name" value="Sig_transdc_His_kin-like_C"/>
</dbReference>
<evidence type="ECO:0000256" key="8">
    <source>
        <dbReference type="ARBA" id="ARBA00023012"/>
    </source>
</evidence>
<keyword evidence="4" id="KW-0808">Transferase</keyword>
<dbReference type="Pfam" id="PF00512">
    <property type="entry name" value="HisKA"/>
    <property type="match status" value="1"/>
</dbReference>
<dbReference type="InterPro" id="IPR036097">
    <property type="entry name" value="HisK_dim/P_sf"/>
</dbReference>
<dbReference type="InterPro" id="IPR036890">
    <property type="entry name" value="HATPase_C_sf"/>
</dbReference>
<dbReference type="PANTHER" id="PTHR43065:SF10">
    <property type="entry name" value="PEROXIDE STRESS-ACTIVATED HISTIDINE KINASE MAK3"/>
    <property type="match status" value="1"/>
</dbReference>
<accession>A0ABV9PY11</accession>
<feature type="domain" description="Histidine kinase" evidence="9">
    <location>
        <begin position="171"/>
        <end position="389"/>
    </location>
</feature>